<organism evidence="4 5">
    <name type="scientific">Solemya velum gill symbiont</name>
    <dbReference type="NCBI Taxonomy" id="2340"/>
    <lineage>
        <taxon>Bacteria</taxon>
        <taxon>Pseudomonadati</taxon>
        <taxon>Pseudomonadota</taxon>
        <taxon>Gammaproteobacteria</taxon>
        <taxon>sulfur-oxidizing symbionts</taxon>
    </lineage>
</organism>
<keyword evidence="1 3" id="KW-0996">Nickel insertion</keyword>
<dbReference type="AlphaFoldDB" id="A0A0B0HAN0"/>
<name>A0A0B0HAN0_SOVGS</name>
<dbReference type="Proteomes" id="UP000030856">
    <property type="component" value="Unassembled WGS sequence"/>
</dbReference>
<accession>A0A0B0HAN0</accession>
<dbReference type="GO" id="GO:0005737">
    <property type="term" value="C:cytoplasm"/>
    <property type="evidence" value="ECO:0007669"/>
    <property type="project" value="UniProtKB-SubCell"/>
</dbReference>
<dbReference type="PANTHER" id="PTHR33620">
    <property type="entry name" value="UREASE ACCESSORY PROTEIN F"/>
    <property type="match status" value="1"/>
</dbReference>
<evidence type="ECO:0000313" key="4">
    <source>
        <dbReference type="EMBL" id="KHF24486.1"/>
    </source>
</evidence>
<dbReference type="eggNOG" id="COG0830">
    <property type="taxonomic scope" value="Bacteria"/>
</dbReference>
<dbReference type="PIRSF" id="PIRSF009467">
    <property type="entry name" value="Ureas_acces_UreF"/>
    <property type="match status" value="1"/>
</dbReference>
<dbReference type="InterPro" id="IPR002639">
    <property type="entry name" value="UreF"/>
</dbReference>
<keyword evidence="5" id="KW-1185">Reference proteome</keyword>
<protein>
    <recommendedName>
        <fullName evidence="3">Urease accessory protein UreF</fullName>
    </recommendedName>
</protein>
<evidence type="ECO:0000256" key="3">
    <source>
        <dbReference type="HAMAP-Rule" id="MF_01385"/>
    </source>
</evidence>
<dbReference type="GO" id="GO:0016151">
    <property type="term" value="F:nickel cation binding"/>
    <property type="evidence" value="ECO:0007669"/>
    <property type="project" value="UniProtKB-UniRule"/>
</dbReference>
<gene>
    <name evidence="3" type="primary">ureF</name>
    <name evidence="4" type="ORF">JV46_28610</name>
</gene>
<dbReference type="InterPro" id="IPR038277">
    <property type="entry name" value="UreF_sf"/>
</dbReference>
<dbReference type="Gene3D" id="1.10.4190.10">
    <property type="entry name" value="Urease accessory protein UreF"/>
    <property type="match status" value="1"/>
</dbReference>
<evidence type="ECO:0000313" key="5">
    <source>
        <dbReference type="Proteomes" id="UP000030856"/>
    </source>
</evidence>
<reference evidence="4 5" key="1">
    <citation type="journal article" date="2014" name="BMC Genomics">
        <title>The genome of the intracellular bacterium of the coastal bivalve, Solemya velum: a blueprint for thriving in and out of symbiosis.</title>
        <authorList>
            <person name="Dmytrenko O."/>
            <person name="Russell S.L."/>
            <person name="Loo W.T."/>
            <person name="Fontanez K.M."/>
            <person name="Liao L."/>
            <person name="Roeselers G."/>
            <person name="Sharma R."/>
            <person name="Stewart F.J."/>
            <person name="Newton I.L."/>
            <person name="Woyke T."/>
            <person name="Wu D."/>
            <person name="Lang J.M."/>
            <person name="Eisen J.A."/>
            <person name="Cavanaugh C.M."/>
        </authorList>
    </citation>
    <scope>NUCLEOTIDE SEQUENCE [LARGE SCALE GENOMIC DNA]</scope>
    <source>
        <strain evidence="4 5">WH</strain>
    </source>
</reference>
<dbReference type="RefSeq" id="WP_230209697.1">
    <property type="nucleotide sequence ID" value="NZ_MPNY01000022.1"/>
</dbReference>
<keyword evidence="3" id="KW-0963">Cytoplasm</keyword>
<comment type="caution">
    <text evidence="4">The sequence shown here is derived from an EMBL/GenBank/DDBJ whole genome shotgun (WGS) entry which is preliminary data.</text>
</comment>
<sequence>MAITIIDTMLPQLRLMHLISPSLPVGAYSYSQGLEWAVECGWVTDKESLAEWIRDIALTNLAGLEIPVLARLYRACEEKDAESLAYWSDYLVASRETMELRQEEKNRARALMALLPKLEIPVAVDERICFESCQLTGFAHAAQHWNIPMNETAAGYIWGWCENITLAGVKIIPLGQTAGQQILAEITPMIPAIVTRGLECIDDEIGASCMAQAIASSRHETQYTRIYRS</sequence>
<comment type="subunit">
    <text evidence="3">UreD, UreF and UreG form a complex that acts as a GTP-hydrolysis-dependent molecular chaperone, activating the urease apoprotein by helping to assemble the nickel containing metallocenter of UreC. The UreE protein probably delivers the nickel.</text>
</comment>
<comment type="subcellular location">
    <subcellularLocation>
        <location evidence="3">Cytoplasm</location>
    </subcellularLocation>
</comment>
<proteinExistence type="inferred from homology"/>
<evidence type="ECO:0000256" key="1">
    <source>
        <dbReference type="ARBA" id="ARBA00022988"/>
    </source>
</evidence>
<dbReference type="STRING" id="2340.JV46_28610"/>
<dbReference type="PANTHER" id="PTHR33620:SF1">
    <property type="entry name" value="UREASE ACCESSORY PROTEIN F"/>
    <property type="match status" value="1"/>
</dbReference>
<keyword evidence="2 3" id="KW-0143">Chaperone</keyword>
<dbReference type="Pfam" id="PF01730">
    <property type="entry name" value="UreF"/>
    <property type="match status" value="1"/>
</dbReference>
<dbReference type="HAMAP" id="MF_01385">
    <property type="entry name" value="UreF"/>
    <property type="match status" value="1"/>
</dbReference>
<dbReference type="PATRIC" id="fig|2340.3.peg.2550"/>
<comment type="similarity">
    <text evidence="3">Belongs to the UreF family.</text>
</comment>
<dbReference type="EMBL" id="JRAA01000003">
    <property type="protein sequence ID" value="KHF24486.1"/>
    <property type="molecule type" value="Genomic_DNA"/>
</dbReference>
<comment type="function">
    <text evidence="3">Required for maturation of urease via the functional incorporation of the urease nickel metallocenter.</text>
</comment>
<evidence type="ECO:0000256" key="2">
    <source>
        <dbReference type="ARBA" id="ARBA00023186"/>
    </source>
</evidence>